<feature type="domain" description="THIF-type NAD/FAD binding fold" evidence="1">
    <location>
        <begin position="9"/>
        <end position="72"/>
    </location>
</feature>
<dbReference type="Pfam" id="PF00899">
    <property type="entry name" value="ThiF"/>
    <property type="match status" value="1"/>
</dbReference>
<dbReference type="AlphaFoldDB" id="A0A0F9Q4U3"/>
<evidence type="ECO:0000313" key="2">
    <source>
        <dbReference type="EMBL" id="KKN31967.1"/>
    </source>
</evidence>
<proteinExistence type="predicted"/>
<dbReference type="GO" id="GO:0004792">
    <property type="term" value="F:thiosulfate-cyanide sulfurtransferase activity"/>
    <property type="evidence" value="ECO:0007669"/>
    <property type="project" value="TreeGrafter"/>
</dbReference>
<feature type="non-terminal residue" evidence="2">
    <location>
        <position position="72"/>
    </location>
</feature>
<dbReference type="InterPro" id="IPR045886">
    <property type="entry name" value="ThiF/MoeB/HesA"/>
</dbReference>
<dbReference type="EMBL" id="LAZR01002288">
    <property type="protein sequence ID" value="KKN31967.1"/>
    <property type="molecule type" value="Genomic_DNA"/>
</dbReference>
<dbReference type="InterPro" id="IPR035985">
    <property type="entry name" value="Ubiquitin-activating_enz"/>
</dbReference>
<dbReference type="InterPro" id="IPR000594">
    <property type="entry name" value="ThiF_NAD_FAD-bd"/>
</dbReference>
<dbReference type="GO" id="GO:0005829">
    <property type="term" value="C:cytosol"/>
    <property type="evidence" value="ECO:0007669"/>
    <property type="project" value="TreeGrafter"/>
</dbReference>
<dbReference type="GO" id="GO:0008146">
    <property type="term" value="F:sulfotransferase activity"/>
    <property type="evidence" value="ECO:0007669"/>
    <property type="project" value="TreeGrafter"/>
</dbReference>
<dbReference type="GO" id="GO:0016779">
    <property type="term" value="F:nucleotidyltransferase activity"/>
    <property type="evidence" value="ECO:0007669"/>
    <property type="project" value="TreeGrafter"/>
</dbReference>
<name>A0A0F9Q4U3_9ZZZZ</name>
<comment type="caution">
    <text evidence="2">The sequence shown here is derived from an EMBL/GenBank/DDBJ whole genome shotgun (WGS) entry which is preliminary data.</text>
</comment>
<dbReference type="SUPFAM" id="SSF69572">
    <property type="entry name" value="Activating enzymes of the ubiquitin-like proteins"/>
    <property type="match status" value="1"/>
</dbReference>
<dbReference type="Gene3D" id="3.40.50.720">
    <property type="entry name" value="NAD(P)-binding Rossmann-like Domain"/>
    <property type="match status" value="1"/>
</dbReference>
<dbReference type="PANTHER" id="PTHR10953">
    <property type="entry name" value="UBIQUITIN-ACTIVATING ENZYME E1"/>
    <property type="match status" value="1"/>
</dbReference>
<sequence length="72" mass="8017">MNDEQLLRYSRHILLPQLDIEGQEKWLNSHVMIVGLGGLGSPVSMYLAASGVGRLTLLDDDDVELANLQRQI</sequence>
<reference evidence="2" key="1">
    <citation type="journal article" date="2015" name="Nature">
        <title>Complex archaea that bridge the gap between prokaryotes and eukaryotes.</title>
        <authorList>
            <person name="Spang A."/>
            <person name="Saw J.H."/>
            <person name="Jorgensen S.L."/>
            <person name="Zaremba-Niedzwiedzka K."/>
            <person name="Martijn J."/>
            <person name="Lind A.E."/>
            <person name="van Eijk R."/>
            <person name="Schleper C."/>
            <person name="Guy L."/>
            <person name="Ettema T.J."/>
        </authorList>
    </citation>
    <scope>NUCLEOTIDE SEQUENCE</scope>
</reference>
<accession>A0A0F9Q4U3</accession>
<organism evidence="2">
    <name type="scientific">marine sediment metagenome</name>
    <dbReference type="NCBI Taxonomy" id="412755"/>
    <lineage>
        <taxon>unclassified sequences</taxon>
        <taxon>metagenomes</taxon>
        <taxon>ecological metagenomes</taxon>
    </lineage>
</organism>
<dbReference type="PANTHER" id="PTHR10953:SF240">
    <property type="entry name" value="SULFUR CARRIER PROTEIN THIS ADENYLYLTRANSFERASE"/>
    <property type="match status" value="1"/>
</dbReference>
<dbReference type="GO" id="GO:0008641">
    <property type="term" value="F:ubiquitin-like modifier activating enzyme activity"/>
    <property type="evidence" value="ECO:0007669"/>
    <property type="project" value="InterPro"/>
</dbReference>
<protein>
    <recommendedName>
        <fullName evidence="1">THIF-type NAD/FAD binding fold domain-containing protein</fullName>
    </recommendedName>
</protein>
<evidence type="ECO:0000259" key="1">
    <source>
        <dbReference type="Pfam" id="PF00899"/>
    </source>
</evidence>
<gene>
    <name evidence="2" type="ORF">LCGC14_0818730</name>
</gene>